<keyword evidence="2" id="KW-0472">Membrane</keyword>
<dbReference type="STRING" id="1834516.BL253_13375"/>
<feature type="transmembrane region" description="Helical" evidence="2">
    <location>
        <begin position="154"/>
        <end position="172"/>
    </location>
</feature>
<reference evidence="4" key="1">
    <citation type="submission" date="2016-10" db="EMBL/GenBank/DDBJ databases">
        <title>Frankia sp. NRRL B-16386 Genome sequencing.</title>
        <authorList>
            <person name="Ghodhbane-Gtari F."/>
            <person name="Swanson E."/>
            <person name="Gueddou A."/>
            <person name="Hezbri K."/>
            <person name="Ktari K."/>
            <person name="Nouioui I."/>
            <person name="Morris K."/>
            <person name="Simpson S."/>
            <person name="Abebe-Akele F."/>
            <person name="Thomas K."/>
            <person name="Gtari M."/>
            <person name="Tisa L.S."/>
        </authorList>
    </citation>
    <scope>NUCLEOTIDE SEQUENCE [LARGE SCALE GENOMIC DNA]</scope>
    <source>
        <strain evidence="4">NRRL B-16386</strain>
    </source>
</reference>
<gene>
    <name evidence="3" type="ORF">BL253_13375</name>
</gene>
<dbReference type="EMBL" id="MOMC01000025">
    <property type="protein sequence ID" value="ONH30479.1"/>
    <property type="molecule type" value="Genomic_DNA"/>
</dbReference>
<keyword evidence="2" id="KW-0812">Transmembrane</keyword>
<dbReference type="AlphaFoldDB" id="A0A1V2IC64"/>
<keyword evidence="4" id="KW-1185">Reference proteome</keyword>
<feature type="region of interest" description="Disordered" evidence="1">
    <location>
        <begin position="300"/>
        <end position="319"/>
    </location>
</feature>
<evidence type="ECO:0000313" key="3">
    <source>
        <dbReference type="EMBL" id="ONH30479.1"/>
    </source>
</evidence>
<feature type="compositionally biased region" description="Low complexity" evidence="1">
    <location>
        <begin position="118"/>
        <end position="134"/>
    </location>
</feature>
<sequence length="378" mass="37961">MREGRAFSRTLWSFRARSARDAADTVTRRATATVVEAATAGGAGLAKAADRAGPVLDRLDDALVPRTGQALEAVVGAAAATSRTVTAGLLRLVLRARLLPGRPGPPPRPRPAGGGAPGPDASASSSPATRESSAVATAEEPSVGRALLERGARIAVLGLVAMIVLSAAAALLPGMDGQRRDGGGTEPTSPAGGAPAGPADAAVVPSVTIGPTSGESMADYVGGADQSLAALAEAAPEADLLAVVSLAGYRTPDGLQALLATYRVTQVFFTVPGSGTVHQAAVRTPVDDVLAALAAQAAESSRRSATTTDPAARARASAQAQTMRGGRSCSCLFAAVVRASAGRLLALRQDPSVRVIDAAPPATLENAVRFIPVPPESW</sequence>
<protein>
    <submittedName>
        <fullName evidence="3">Uncharacterized protein</fullName>
    </submittedName>
</protein>
<feature type="region of interest" description="Disordered" evidence="1">
    <location>
        <begin position="98"/>
        <end position="142"/>
    </location>
</feature>
<proteinExistence type="predicted"/>
<organism evidence="3 4">
    <name type="scientific">Pseudofrankia asymbiotica</name>
    <dbReference type="NCBI Taxonomy" id="1834516"/>
    <lineage>
        <taxon>Bacteria</taxon>
        <taxon>Bacillati</taxon>
        <taxon>Actinomycetota</taxon>
        <taxon>Actinomycetes</taxon>
        <taxon>Frankiales</taxon>
        <taxon>Frankiaceae</taxon>
        <taxon>Pseudofrankia</taxon>
    </lineage>
</organism>
<dbReference type="Proteomes" id="UP000188929">
    <property type="component" value="Unassembled WGS sequence"/>
</dbReference>
<accession>A0A1V2IC64</accession>
<feature type="region of interest" description="Disordered" evidence="1">
    <location>
        <begin position="177"/>
        <end position="201"/>
    </location>
</feature>
<evidence type="ECO:0000256" key="1">
    <source>
        <dbReference type="SAM" id="MobiDB-lite"/>
    </source>
</evidence>
<dbReference type="RefSeq" id="WP_096335992.1">
    <property type="nucleotide sequence ID" value="NZ_MOMC01000025.1"/>
</dbReference>
<evidence type="ECO:0000256" key="2">
    <source>
        <dbReference type="SAM" id="Phobius"/>
    </source>
</evidence>
<name>A0A1V2IC64_9ACTN</name>
<evidence type="ECO:0000313" key="4">
    <source>
        <dbReference type="Proteomes" id="UP000188929"/>
    </source>
</evidence>
<keyword evidence="2" id="KW-1133">Transmembrane helix</keyword>
<feature type="compositionally biased region" description="Low complexity" evidence="1">
    <location>
        <begin position="186"/>
        <end position="201"/>
    </location>
</feature>
<dbReference type="OrthoDB" id="3218188at2"/>
<comment type="caution">
    <text evidence="3">The sequence shown here is derived from an EMBL/GenBank/DDBJ whole genome shotgun (WGS) entry which is preliminary data.</text>
</comment>